<dbReference type="Gene3D" id="3.30.460.10">
    <property type="entry name" value="Beta Polymerase, domain 2"/>
    <property type="match status" value="1"/>
</dbReference>
<evidence type="ECO:0000259" key="1">
    <source>
        <dbReference type="Pfam" id="PF01909"/>
    </source>
</evidence>
<name>A0ABR8STH4_9BACL</name>
<dbReference type="RefSeq" id="WP_191797662.1">
    <property type="nucleotide sequence ID" value="NZ_JACSQL010000001.1"/>
</dbReference>
<keyword evidence="4" id="KW-1185">Reference proteome</keyword>
<sequence>MPLLTEYEKRRSIADSKAEEIKRKFSCIEAIMVTGSVAIGTVDAFSDLDLLCYVEGPIPASIKEYEQVKLDELSGIEIASSDNVYAVNYENQGVKCEIVYFSISFVEQKIMNLLQYKDRSFSTHTVATGILQSLSLYDKSGVLAGWKCSLSTYPKDIGSWLISEHLDFYSRTEMERGLVRNDLVYLAEKKLQNQEKLLAIWCGLNRMYYPGKTKGLIYTLSQMKMKPNNAEFRMMNLWRVPAEESINILTDLIEDTFDLIELYRSDLVVSEARQQFLK</sequence>
<evidence type="ECO:0000259" key="2">
    <source>
        <dbReference type="Pfam" id="PF13228"/>
    </source>
</evidence>
<dbReference type="Pfam" id="PF01909">
    <property type="entry name" value="NTP_transf_2"/>
    <property type="match status" value="1"/>
</dbReference>
<dbReference type="Pfam" id="PF13228">
    <property type="entry name" value="DUF4037"/>
    <property type="match status" value="1"/>
</dbReference>
<organism evidence="3 4">
    <name type="scientific">Paenibacillus gallinarum</name>
    <dbReference type="NCBI Taxonomy" id="2762232"/>
    <lineage>
        <taxon>Bacteria</taxon>
        <taxon>Bacillati</taxon>
        <taxon>Bacillota</taxon>
        <taxon>Bacilli</taxon>
        <taxon>Bacillales</taxon>
        <taxon>Paenibacillaceae</taxon>
        <taxon>Paenibacillus</taxon>
    </lineage>
</organism>
<protein>
    <submittedName>
        <fullName evidence="3">Nucleotidyltransferase domain-containing protein</fullName>
    </submittedName>
</protein>
<feature type="domain" description="Polymerase nucleotidyl transferase" evidence="1">
    <location>
        <begin position="18"/>
        <end position="78"/>
    </location>
</feature>
<proteinExistence type="predicted"/>
<gene>
    <name evidence="3" type="ORF">H9647_01875</name>
</gene>
<dbReference type="InterPro" id="IPR025117">
    <property type="entry name" value="DUF4037"/>
</dbReference>
<accession>A0ABR8STH4</accession>
<dbReference type="CDD" id="cd05403">
    <property type="entry name" value="NT_KNTase_like"/>
    <property type="match status" value="1"/>
</dbReference>
<dbReference type="SUPFAM" id="SSF81301">
    <property type="entry name" value="Nucleotidyltransferase"/>
    <property type="match status" value="1"/>
</dbReference>
<feature type="domain" description="DUF4037" evidence="2">
    <location>
        <begin position="135"/>
        <end position="211"/>
    </location>
</feature>
<dbReference type="Proteomes" id="UP000608071">
    <property type="component" value="Unassembled WGS sequence"/>
</dbReference>
<comment type="caution">
    <text evidence="3">The sequence shown here is derived from an EMBL/GenBank/DDBJ whole genome shotgun (WGS) entry which is preliminary data.</text>
</comment>
<evidence type="ECO:0000313" key="4">
    <source>
        <dbReference type="Proteomes" id="UP000608071"/>
    </source>
</evidence>
<reference evidence="3 4" key="1">
    <citation type="submission" date="2020-08" db="EMBL/GenBank/DDBJ databases">
        <title>A Genomic Blueprint of the Chicken Gut Microbiome.</title>
        <authorList>
            <person name="Gilroy R."/>
            <person name="Ravi A."/>
            <person name="Getino M."/>
            <person name="Pursley I."/>
            <person name="Horton D.L."/>
            <person name="Alikhan N.-F."/>
            <person name="Baker D."/>
            <person name="Gharbi K."/>
            <person name="Hall N."/>
            <person name="Watson M."/>
            <person name="Adriaenssens E.M."/>
            <person name="Foster-Nyarko E."/>
            <person name="Jarju S."/>
            <person name="Secka A."/>
            <person name="Antonio M."/>
            <person name="Oren A."/>
            <person name="Chaudhuri R."/>
            <person name="La Ragione R.M."/>
            <person name="Hildebrand F."/>
            <person name="Pallen M.J."/>
        </authorList>
    </citation>
    <scope>NUCLEOTIDE SEQUENCE [LARGE SCALE GENOMIC DNA]</scope>
    <source>
        <strain evidence="3 4">Sa2BVA9</strain>
    </source>
</reference>
<dbReference type="InterPro" id="IPR043519">
    <property type="entry name" value="NT_sf"/>
</dbReference>
<dbReference type="InterPro" id="IPR002934">
    <property type="entry name" value="Polymerase_NTP_transf_dom"/>
</dbReference>
<evidence type="ECO:0000313" key="3">
    <source>
        <dbReference type="EMBL" id="MBD7966802.1"/>
    </source>
</evidence>
<dbReference type="EMBL" id="JACSQL010000001">
    <property type="protein sequence ID" value="MBD7966802.1"/>
    <property type="molecule type" value="Genomic_DNA"/>
</dbReference>